<sequence>MKKFLAIVSILIIFILSYNYFIFEKGWYTNIFNKDELEVLFTCNNKEIQYNNNKFTIKGITLNSNYPNSEIRQYSPDKEDYLTWIKQIYEMGANTIRLEGILDSDFYDALYEFNINNPTPIYIIQGISLTDYINNNSKDAYDKNYIKMLRERSKTTVDAVHGRKTIILNKGYGFGSYKKDVSKWLIGYIIGEEWNSYTIAYTNNKEDAGFNGKYFETTEEANAFESLLAKQMDEIIDYETKRYNHQSLISFANSSNTDPFEYDEYYAGQLSKIVSLDLNNIKATENLKSGYFASYGLGDVVSNYYDYFSINEKSKVESNFKDYPDIKENYLKLLNSYHPMPVIISEYGYSTSRGIDSNDNGGPLTEKQQGELLVSTYKDIILSGCSGGIIDSWSDNWSTRSWNTSYSVDVNNSHMWGDIQTENHGYGLMSFDIKDSECNVDGDRSEWSSEDLISTNDRLSIFMKSDAKYLYFMIYGVNQSENLIIPIDITPKSGSLSYDDKYMKFDRNIDFIIDINGKEDSKILVQDYYNSLRENYLSNITGEDPFVNIPEKDASDFSIIQTILKNDRVLEKDSIKYDVNGVPIKEIIYNNVYDTGKLIYGNSTPDSENYNSLSDFYYGENFVEIRIPWQLLNFYNPSKKQIHDDYYENYGVVPLRIKSIYAGVGLPNESISLGEYKLKSWKKVEVTERLKQSYEIIKEYWGGI</sequence>
<dbReference type="Gene3D" id="3.20.20.80">
    <property type="entry name" value="Glycosidases"/>
    <property type="match status" value="2"/>
</dbReference>
<comment type="caution">
    <text evidence="1">The sequence shown here is derived from an EMBL/GenBank/DDBJ whole genome shotgun (WGS) entry which is preliminary data.</text>
</comment>
<accession>A0ABR8Q5R5</accession>
<dbReference type="RefSeq" id="WP_191750485.1">
    <property type="nucleotide sequence ID" value="NZ_JACSQZ010000042.1"/>
</dbReference>
<evidence type="ECO:0000313" key="1">
    <source>
        <dbReference type="EMBL" id="MBD7915730.1"/>
    </source>
</evidence>
<keyword evidence="2" id="KW-1185">Reference proteome</keyword>
<dbReference type="SUPFAM" id="SSF51445">
    <property type="entry name" value="(Trans)glycosidases"/>
    <property type="match status" value="1"/>
</dbReference>
<dbReference type="InterPro" id="IPR017853">
    <property type="entry name" value="GH"/>
</dbReference>
<evidence type="ECO:0000313" key="2">
    <source>
        <dbReference type="Proteomes" id="UP000640335"/>
    </source>
</evidence>
<evidence type="ECO:0008006" key="3">
    <source>
        <dbReference type="Google" id="ProtNLM"/>
    </source>
</evidence>
<name>A0ABR8Q5R5_9CLOT</name>
<organism evidence="1 2">
    <name type="scientific">Clostridium gallinarum</name>
    <dbReference type="NCBI Taxonomy" id="2762246"/>
    <lineage>
        <taxon>Bacteria</taxon>
        <taxon>Bacillati</taxon>
        <taxon>Bacillota</taxon>
        <taxon>Clostridia</taxon>
        <taxon>Eubacteriales</taxon>
        <taxon>Clostridiaceae</taxon>
        <taxon>Clostridium</taxon>
    </lineage>
</organism>
<gene>
    <name evidence="1" type="ORF">H9660_11295</name>
</gene>
<proteinExistence type="predicted"/>
<protein>
    <recommendedName>
        <fullName evidence="3">Glycoside hydrolase family 42 N-terminal domain-containing protein</fullName>
    </recommendedName>
</protein>
<dbReference type="EMBL" id="JACSQZ010000042">
    <property type="protein sequence ID" value="MBD7915730.1"/>
    <property type="molecule type" value="Genomic_DNA"/>
</dbReference>
<dbReference type="Proteomes" id="UP000640335">
    <property type="component" value="Unassembled WGS sequence"/>
</dbReference>
<reference evidence="1 2" key="1">
    <citation type="submission" date="2020-08" db="EMBL/GenBank/DDBJ databases">
        <title>A Genomic Blueprint of the Chicken Gut Microbiome.</title>
        <authorList>
            <person name="Gilroy R."/>
            <person name="Ravi A."/>
            <person name="Getino M."/>
            <person name="Pursley I."/>
            <person name="Horton D.L."/>
            <person name="Alikhan N.-F."/>
            <person name="Baker D."/>
            <person name="Gharbi K."/>
            <person name="Hall N."/>
            <person name="Watson M."/>
            <person name="Adriaenssens E.M."/>
            <person name="Foster-Nyarko E."/>
            <person name="Jarju S."/>
            <person name="Secka A."/>
            <person name="Antonio M."/>
            <person name="Oren A."/>
            <person name="Chaudhuri R."/>
            <person name="La Ragione R.M."/>
            <person name="Hildebrand F."/>
            <person name="Pallen M.J."/>
        </authorList>
    </citation>
    <scope>NUCLEOTIDE SEQUENCE [LARGE SCALE GENOMIC DNA]</scope>
    <source>
        <strain evidence="1 2">Sa3CUN1</strain>
    </source>
</reference>